<dbReference type="Proteomes" id="UP000092124">
    <property type="component" value="Unassembled WGS sequence"/>
</dbReference>
<dbReference type="Pfam" id="PF00169">
    <property type="entry name" value="PH"/>
    <property type="match status" value="1"/>
</dbReference>
<feature type="region of interest" description="Disordered" evidence="1">
    <location>
        <begin position="72"/>
        <end position="104"/>
    </location>
</feature>
<gene>
    <name evidence="3" type="ORF">A6R68_05377</name>
</gene>
<feature type="non-terminal residue" evidence="3">
    <location>
        <position position="1"/>
    </location>
</feature>
<dbReference type="SUPFAM" id="SSF50729">
    <property type="entry name" value="PH domain-like"/>
    <property type="match status" value="1"/>
</dbReference>
<feature type="domain" description="PH" evidence="2">
    <location>
        <begin position="1"/>
        <end position="41"/>
    </location>
</feature>
<dbReference type="STRING" id="56216.A0A1A6GJN9"/>
<evidence type="ECO:0000313" key="3">
    <source>
        <dbReference type="EMBL" id="OBS66084.1"/>
    </source>
</evidence>
<organism evidence="3 4">
    <name type="scientific">Neotoma lepida</name>
    <name type="common">Desert woodrat</name>
    <dbReference type="NCBI Taxonomy" id="56216"/>
    <lineage>
        <taxon>Eukaryota</taxon>
        <taxon>Metazoa</taxon>
        <taxon>Chordata</taxon>
        <taxon>Craniata</taxon>
        <taxon>Vertebrata</taxon>
        <taxon>Euteleostomi</taxon>
        <taxon>Mammalia</taxon>
        <taxon>Eutheria</taxon>
        <taxon>Euarchontoglires</taxon>
        <taxon>Glires</taxon>
        <taxon>Rodentia</taxon>
        <taxon>Myomorpha</taxon>
        <taxon>Muroidea</taxon>
        <taxon>Cricetidae</taxon>
        <taxon>Neotominae</taxon>
        <taxon>Neotoma</taxon>
    </lineage>
</organism>
<name>A0A1A6GJN9_NEOLE</name>
<evidence type="ECO:0000259" key="2">
    <source>
        <dbReference type="PROSITE" id="PS50003"/>
    </source>
</evidence>
<dbReference type="OrthoDB" id="185175at2759"/>
<proteinExistence type="predicted"/>
<reference evidence="3 4" key="1">
    <citation type="submission" date="2016-06" db="EMBL/GenBank/DDBJ databases">
        <title>The Draft Genome Sequence and Annotation of the Desert Woodrat Neotoma lepida.</title>
        <authorList>
            <person name="Campbell M."/>
            <person name="Oakeson K.F."/>
            <person name="Yandell M."/>
            <person name="Halpert J.R."/>
            <person name="Dearing D."/>
        </authorList>
    </citation>
    <scope>NUCLEOTIDE SEQUENCE [LARGE SCALE GENOMIC DNA]</scope>
    <source>
        <strain evidence="3">417</strain>
        <tissue evidence="3">Liver</tissue>
    </source>
</reference>
<dbReference type="EMBL" id="LZPO01087538">
    <property type="protein sequence ID" value="OBS66084.1"/>
    <property type="molecule type" value="Genomic_DNA"/>
</dbReference>
<feature type="compositionally biased region" description="Basic and acidic residues" evidence="1">
    <location>
        <begin position="72"/>
        <end position="83"/>
    </location>
</feature>
<evidence type="ECO:0000256" key="1">
    <source>
        <dbReference type="SAM" id="MobiDB-lite"/>
    </source>
</evidence>
<protein>
    <recommendedName>
        <fullName evidence="2">PH domain-containing protein</fullName>
    </recommendedName>
</protein>
<dbReference type="Gene3D" id="2.30.29.30">
    <property type="entry name" value="Pleckstrin-homology domain (PH domain)/Phosphotyrosine-binding domain (PTB)"/>
    <property type="match status" value="1"/>
</dbReference>
<evidence type="ECO:0000313" key="4">
    <source>
        <dbReference type="Proteomes" id="UP000092124"/>
    </source>
</evidence>
<comment type="caution">
    <text evidence="3">The sequence shown here is derived from an EMBL/GenBank/DDBJ whole genome shotgun (WGS) entry which is preliminary data.</text>
</comment>
<keyword evidence="4" id="KW-1185">Reference proteome</keyword>
<dbReference type="InterPro" id="IPR011993">
    <property type="entry name" value="PH-like_dom_sf"/>
</dbReference>
<feature type="non-terminal residue" evidence="3">
    <location>
        <position position="104"/>
    </location>
</feature>
<sequence>KKSDEENLFEIITADEVHYYLQAATPKERTEWIKAIQVASRTGKFMKLTKLKKDQKEVSKVGGMGAQDCRAERCEGGADRRTEQPTAIEHAGPGPGKYREASPT</sequence>
<dbReference type="InterPro" id="IPR001849">
    <property type="entry name" value="PH_domain"/>
</dbReference>
<dbReference type="PROSITE" id="PS50003">
    <property type="entry name" value="PH_DOMAIN"/>
    <property type="match status" value="1"/>
</dbReference>
<accession>A0A1A6GJN9</accession>
<dbReference type="AlphaFoldDB" id="A0A1A6GJN9"/>